<dbReference type="InterPro" id="IPR014048">
    <property type="entry name" value="MethylDNA_cys_MeTrfase_DNA-bd"/>
</dbReference>
<sequence length="278" mass="30901">MQDNHYETMARIIEYADSVYPKVPETVELRAASGLSDFYFDRLFSHYVGVPPKRYLQFLRREYALTVLESSRDLVEAAFHLGLSGTGRLHDLLVTTEAVTPGEWRSAGAGLEIRHGIQDTRFGKVFIAETDRGICELQFLQNGPIAALVSNLRRRFPAARLREVETPNADIAAYLDHGGQKPDLYLCGTNFQLKVWQALLLVPESTLVTYDQLATAAGSPRGVRAAASAVAKNPIACLIPCHRVIRKTGAFNQYRWGATRKKMLIAHEAARSGLLMGQ</sequence>
<dbReference type="Pfam" id="PF12833">
    <property type="entry name" value="HTH_18"/>
    <property type="match status" value="1"/>
</dbReference>
<evidence type="ECO:0000256" key="3">
    <source>
        <dbReference type="ARBA" id="ARBA00022679"/>
    </source>
</evidence>
<dbReference type="GO" id="GO:0006281">
    <property type="term" value="P:DNA repair"/>
    <property type="evidence" value="ECO:0007669"/>
    <property type="project" value="UniProtKB-KW"/>
</dbReference>
<evidence type="ECO:0000256" key="6">
    <source>
        <dbReference type="ARBA" id="ARBA00049348"/>
    </source>
</evidence>
<dbReference type="GO" id="GO:0003908">
    <property type="term" value="F:methylated-DNA-[protein]-cysteine S-methyltransferase activity"/>
    <property type="evidence" value="ECO:0007669"/>
    <property type="project" value="UniProtKB-EC"/>
</dbReference>
<dbReference type="GO" id="GO:0003700">
    <property type="term" value="F:DNA-binding transcription factor activity"/>
    <property type="evidence" value="ECO:0007669"/>
    <property type="project" value="InterPro"/>
</dbReference>
<evidence type="ECO:0000256" key="5">
    <source>
        <dbReference type="ARBA" id="ARBA00023204"/>
    </source>
</evidence>
<evidence type="ECO:0000256" key="4">
    <source>
        <dbReference type="ARBA" id="ARBA00022763"/>
    </source>
</evidence>
<dbReference type="AlphaFoldDB" id="I4B8V6"/>
<evidence type="ECO:0000313" key="8">
    <source>
        <dbReference type="EMBL" id="AFM13713.1"/>
    </source>
</evidence>
<dbReference type="RefSeq" id="WP_014804214.1">
    <property type="nucleotide sequence ID" value="NC_018020.1"/>
</dbReference>
<gene>
    <name evidence="8" type="ordered locus">Turpa_3074</name>
</gene>
<comment type="catalytic activity">
    <reaction evidence="1">
        <text>a 4-O-methyl-thymidine in DNA + L-cysteinyl-[protein] = a thymidine in DNA + S-methyl-L-cysteinyl-[protein]</text>
        <dbReference type="Rhea" id="RHEA:53428"/>
        <dbReference type="Rhea" id="RHEA-COMP:10131"/>
        <dbReference type="Rhea" id="RHEA-COMP:10132"/>
        <dbReference type="Rhea" id="RHEA-COMP:13555"/>
        <dbReference type="Rhea" id="RHEA-COMP:13556"/>
        <dbReference type="ChEBI" id="CHEBI:29950"/>
        <dbReference type="ChEBI" id="CHEBI:82612"/>
        <dbReference type="ChEBI" id="CHEBI:137386"/>
        <dbReference type="ChEBI" id="CHEBI:137387"/>
        <dbReference type="EC" id="2.1.1.63"/>
    </reaction>
</comment>
<dbReference type="Gene3D" id="1.10.10.10">
    <property type="entry name" value="Winged helix-like DNA-binding domain superfamily/Winged helix DNA-binding domain"/>
    <property type="match status" value="1"/>
</dbReference>
<dbReference type="GO" id="GO:0032259">
    <property type="term" value="P:methylation"/>
    <property type="evidence" value="ECO:0007669"/>
    <property type="project" value="UniProtKB-KW"/>
</dbReference>
<keyword evidence="2 8" id="KW-0489">Methyltransferase</keyword>
<keyword evidence="9" id="KW-1185">Reference proteome</keyword>
<dbReference type="NCBIfam" id="TIGR00589">
    <property type="entry name" value="ogt"/>
    <property type="match status" value="1"/>
</dbReference>
<dbReference type="SUPFAM" id="SSF53155">
    <property type="entry name" value="Methylated DNA-protein cysteine methyltransferase domain"/>
    <property type="match status" value="1"/>
</dbReference>
<evidence type="ECO:0000259" key="7">
    <source>
        <dbReference type="PROSITE" id="PS01124"/>
    </source>
</evidence>
<dbReference type="PATRIC" id="fig|869212.3.peg.3101"/>
<dbReference type="KEGG" id="tpx:Turpa_3074"/>
<reference evidence="8 9" key="1">
    <citation type="submission" date="2012-06" db="EMBL/GenBank/DDBJ databases">
        <title>The complete chromosome of genome of Turneriella parva DSM 21527.</title>
        <authorList>
            <consortium name="US DOE Joint Genome Institute (JGI-PGF)"/>
            <person name="Lucas S."/>
            <person name="Han J."/>
            <person name="Lapidus A."/>
            <person name="Bruce D."/>
            <person name="Goodwin L."/>
            <person name="Pitluck S."/>
            <person name="Peters L."/>
            <person name="Kyrpides N."/>
            <person name="Mavromatis K."/>
            <person name="Ivanova N."/>
            <person name="Mikhailova N."/>
            <person name="Chertkov O."/>
            <person name="Detter J.C."/>
            <person name="Tapia R."/>
            <person name="Han C."/>
            <person name="Land M."/>
            <person name="Hauser L."/>
            <person name="Markowitz V."/>
            <person name="Cheng J.-F."/>
            <person name="Hugenholtz P."/>
            <person name="Woyke T."/>
            <person name="Wu D."/>
            <person name="Gronow S."/>
            <person name="Wellnitz S."/>
            <person name="Brambilla E."/>
            <person name="Klenk H.-P."/>
            <person name="Eisen J.A."/>
        </authorList>
    </citation>
    <scope>NUCLEOTIDE SEQUENCE [LARGE SCALE GENOMIC DNA]</scope>
    <source>
        <strain evidence="9">ATCC BAA-1111 / DSM 21527 / NCTC 11395 / H</strain>
    </source>
</reference>
<organism evidence="8 9">
    <name type="scientific">Turneriella parva (strain ATCC BAA-1111 / DSM 21527 / NCTC 11395 / H)</name>
    <name type="common">Leptospira parva</name>
    <dbReference type="NCBI Taxonomy" id="869212"/>
    <lineage>
        <taxon>Bacteria</taxon>
        <taxon>Pseudomonadati</taxon>
        <taxon>Spirochaetota</taxon>
        <taxon>Spirochaetia</taxon>
        <taxon>Leptospirales</taxon>
        <taxon>Leptospiraceae</taxon>
        <taxon>Turneriella</taxon>
    </lineage>
</organism>
<dbReference type="InterPro" id="IPR001497">
    <property type="entry name" value="MethylDNA_cys_MeTrfase_AS"/>
</dbReference>
<keyword evidence="5" id="KW-0234">DNA repair</keyword>
<keyword evidence="3 8" id="KW-0808">Transferase</keyword>
<dbReference type="InterPro" id="IPR036388">
    <property type="entry name" value="WH-like_DNA-bd_sf"/>
</dbReference>
<dbReference type="Pfam" id="PF01035">
    <property type="entry name" value="DNA_binding_1"/>
    <property type="match status" value="1"/>
</dbReference>
<evidence type="ECO:0000256" key="2">
    <source>
        <dbReference type="ARBA" id="ARBA00022603"/>
    </source>
</evidence>
<dbReference type="SUPFAM" id="SSF46767">
    <property type="entry name" value="Methylated DNA-protein cysteine methyltransferase, C-terminal domain"/>
    <property type="match status" value="1"/>
</dbReference>
<dbReference type="SMART" id="SM00342">
    <property type="entry name" value="HTH_ARAC"/>
    <property type="match status" value="1"/>
</dbReference>
<name>I4B8V6_TURPD</name>
<evidence type="ECO:0000256" key="1">
    <source>
        <dbReference type="ARBA" id="ARBA00001286"/>
    </source>
</evidence>
<keyword evidence="4" id="KW-0227">DNA damage</keyword>
<dbReference type="Gene3D" id="1.10.10.60">
    <property type="entry name" value="Homeodomain-like"/>
    <property type="match status" value="1"/>
</dbReference>
<dbReference type="InterPro" id="IPR018060">
    <property type="entry name" value="HTH_AraC"/>
</dbReference>
<dbReference type="Gene3D" id="3.30.160.70">
    <property type="entry name" value="Methylated DNA-protein cysteine methyltransferase domain"/>
    <property type="match status" value="1"/>
</dbReference>
<evidence type="ECO:0000313" key="9">
    <source>
        <dbReference type="Proteomes" id="UP000006048"/>
    </source>
</evidence>
<dbReference type="EC" id="2.1.1.63" evidence="8"/>
<dbReference type="Proteomes" id="UP000006048">
    <property type="component" value="Chromosome"/>
</dbReference>
<dbReference type="HOGENOM" id="CLU_000445_52_0_12"/>
<dbReference type="InterPro" id="IPR036217">
    <property type="entry name" value="MethylDNA_cys_MeTrfase_DNAb"/>
</dbReference>
<dbReference type="EMBL" id="CP002959">
    <property type="protein sequence ID" value="AFM13713.1"/>
    <property type="molecule type" value="Genomic_DNA"/>
</dbReference>
<dbReference type="InterPro" id="IPR036631">
    <property type="entry name" value="MGMT_N_sf"/>
</dbReference>
<dbReference type="GO" id="GO:0043565">
    <property type="term" value="F:sequence-specific DNA binding"/>
    <property type="evidence" value="ECO:0007669"/>
    <property type="project" value="InterPro"/>
</dbReference>
<dbReference type="STRING" id="869212.Turpa_3074"/>
<protein>
    <submittedName>
        <fullName evidence="8">DNA-O6-methylguanine--protein-cysteine S-methyltransferase, Transcriptional regulator Ada</fullName>
        <ecNumber evidence="8">2.1.1.63</ecNumber>
    </submittedName>
</protein>
<dbReference type="PANTHER" id="PTHR10815:SF13">
    <property type="entry name" value="METHYLATED-DNA--PROTEIN-CYSTEINE METHYLTRANSFERASE"/>
    <property type="match status" value="1"/>
</dbReference>
<dbReference type="PROSITE" id="PS00374">
    <property type="entry name" value="MGMT"/>
    <property type="match status" value="1"/>
</dbReference>
<dbReference type="CDD" id="cd06445">
    <property type="entry name" value="ATase"/>
    <property type="match status" value="1"/>
</dbReference>
<comment type="catalytic activity">
    <reaction evidence="6">
        <text>a 6-O-methyl-2'-deoxyguanosine in DNA + L-cysteinyl-[protein] = S-methyl-L-cysteinyl-[protein] + a 2'-deoxyguanosine in DNA</text>
        <dbReference type="Rhea" id="RHEA:24000"/>
        <dbReference type="Rhea" id="RHEA-COMP:10131"/>
        <dbReference type="Rhea" id="RHEA-COMP:10132"/>
        <dbReference type="Rhea" id="RHEA-COMP:11367"/>
        <dbReference type="Rhea" id="RHEA-COMP:11368"/>
        <dbReference type="ChEBI" id="CHEBI:29950"/>
        <dbReference type="ChEBI" id="CHEBI:82612"/>
        <dbReference type="ChEBI" id="CHEBI:85445"/>
        <dbReference type="ChEBI" id="CHEBI:85448"/>
        <dbReference type="EC" id="2.1.1.63"/>
    </reaction>
</comment>
<dbReference type="OrthoDB" id="9802228at2"/>
<accession>I4B8V6</accession>
<dbReference type="PANTHER" id="PTHR10815">
    <property type="entry name" value="METHYLATED-DNA--PROTEIN-CYSTEINE METHYLTRANSFERASE"/>
    <property type="match status" value="1"/>
</dbReference>
<feature type="domain" description="HTH araC/xylS-type" evidence="7">
    <location>
        <begin position="10"/>
        <end position="107"/>
    </location>
</feature>
<dbReference type="PROSITE" id="PS01124">
    <property type="entry name" value="HTH_ARAC_FAMILY_2"/>
    <property type="match status" value="1"/>
</dbReference>
<proteinExistence type="predicted"/>